<dbReference type="InterPro" id="IPR002376">
    <property type="entry name" value="Formyl_transf_N"/>
</dbReference>
<feature type="domain" description="Formyl transferase N-terminal" evidence="9">
    <location>
        <begin position="1"/>
        <end position="180"/>
    </location>
</feature>
<gene>
    <name evidence="8" type="primary">fmt</name>
    <name evidence="11" type="ORF">H6X83_06465</name>
</gene>
<dbReference type="GO" id="GO:0005829">
    <property type="term" value="C:cytosol"/>
    <property type="evidence" value="ECO:0007669"/>
    <property type="project" value="TreeGrafter"/>
</dbReference>
<evidence type="ECO:0000259" key="10">
    <source>
        <dbReference type="Pfam" id="PF02911"/>
    </source>
</evidence>
<evidence type="ECO:0000256" key="5">
    <source>
        <dbReference type="ARBA" id="ARBA00022679"/>
    </source>
</evidence>
<proteinExistence type="inferred from homology"/>
<dbReference type="Pfam" id="PF00551">
    <property type="entry name" value="Formyl_trans_N"/>
    <property type="match status" value="1"/>
</dbReference>
<dbReference type="EMBL" id="CP060696">
    <property type="protein sequence ID" value="QNO19239.1"/>
    <property type="molecule type" value="Genomic_DNA"/>
</dbReference>
<dbReference type="InterPro" id="IPR037022">
    <property type="entry name" value="Formyl_trans_C_sf"/>
</dbReference>
<dbReference type="InterPro" id="IPR041711">
    <property type="entry name" value="Met-tRNA-FMT_N"/>
</dbReference>
<dbReference type="Pfam" id="PF02911">
    <property type="entry name" value="Formyl_trans_C"/>
    <property type="match status" value="1"/>
</dbReference>
<dbReference type="EC" id="2.1.2.9" evidence="3 8"/>
<dbReference type="PANTHER" id="PTHR11138">
    <property type="entry name" value="METHIONYL-TRNA FORMYLTRANSFERASE"/>
    <property type="match status" value="1"/>
</dbReference>
<evidence type="ECO:0000256" key="7">
    <source>
        <dbReference type="ARBA" id="ARBA00048558"/>
    </source>
</evidence>
<dbReference type="Gene3D" id="3.10.25.10">
    <property type="entry name" value="Formyl transferase, C-terminal domain"/>
    <property type="match status" value="1"/>
</dbReference>
<evidence type="ECO:0000256" key="3">
    <source>
        <dbReference type="ARBA" id="ARBA00012261"/>
    </source>
</evidence>
<comment type="similarity">
    <text evidence="2 8">Belongs to the Fmt family.</text>
</comment>
<dbReference type="KEGG" id="caml:H6X83_06465"/>
<dbReference type="InterPro" id="IPR036477">
    <property type="entry name" value="Formyl_transf_N_sf"/>
</dbReference>
<evidence type="ECO:0000313" key="12">
    <source>
        <dbReference type="Proteomes" id="UP000516046"/>
    </source>
</evidence>
<evidence type="ECO:0000259" key="9">
    <source>
        <dbReference type="Pfam" id="PF00551"/>
    </source>
</evidence>
<reference evidence="11 12" key="1">
    <citation type="submission" date="2020-08" db="EMBL/GenBank/DDBJ databases">
        <authorList>
            <person name="Ren C."/>
            <person name="Gu Y."/>
            <person name="Xu Y."/>
        </authorList>
    </citation>
    <scope>NUCLEOTIDE SEQUENCE [LARGE SCALE GENOMIC DNA]</scope>
    <source>
        <strain evidence="11 12">LBM18003</strain>
    </source>
</reference>
<name>A0A7G9WKM7_9FIRM</name>
<dbReference type="Gene3D" id="3.40.50.170">
    <property type="entry name" value="Formyl transferase, N-terminal domain"/>
    <property type="match status" value="1"/>
</dbReference>
<dbReference type="InterPro" id="IPR005794">
    <property type="entry name" value="Fmt"/>
</dbReference>
<keyword evidence="6 8" id="KW-0648">Protein biosynthesis</keyword>
<evidence type="ECO:0000256" key="2">
    <source>
        <dbReference type="ARBA" id="ARBA00010699"/>
    </source>
</evidence>
<sequence length="305" mass="32479">MRIVFMGTPDFAVPCLQALLDAGHEVCGVYTQPDKPKGRGYTLTPPPVKVLAQSARIPVFQPKTLRTPEAAQAFSELKPEAAVVVAYGKLLPKAILEVPDKGCINVHASLLPAYRGAAPIQWSVLNGDAQTGVTTMYMAEGLDTGDMLLQEATPIGADETADELHDRLAVMGASLLVQTLAQLDTIKPRPQGETTTPYAAMLDKSFSPIDWNRTAQEIHNQIRGLNSWPVASTMFGGKLLKIYNSKVVSSDAVGTPGSVSADFTVSCGGGTALQITQVQPAGKKMMTAADFLCGHPMPEGKMLPF</sequence>
<dbReference type="PANTHER" id="PTHR11138:SF5">
    <property type="entry name" value="METHIONYL-TRNA FORMYLTRANSFERASE, MITOCHONDRIAL"/>
    <property type="match status" value="1"/>
</dbReference>
<dbReference type="RefSeq" id="WP_212508308.1">
    <property type="nucleotide sequence ID" value="NZ_CP060696.1"/>
</dbReference>
<dbReference type="NCBIfam" id="TIGR00460">
    <property type="entry name" value="fmt"/>
    <property type="match status" value="1"/>
</dbReference>
<accession>A0A7G9WKM7</accession>
<feature type="domain" description="Formyl transferase C-terminal" evidence="10">
    <location>
        <begin position="202"/>
        <end position="295"/>
    </location>
</feature>
<comment type="catalytic activity">
    <reaction evidence="7 8">
        <text>L-methionyl-tRNA(fMet) + (6R)-10-formyltetrahydrofolate = N-formyl-L-methionyl-tRNA(fMet) + (6S)-5,6,7,8-tetrahydrofolate + H(+)</text>
        <dbReference type="Rhea" id="RHEA:24380"/>
        <dbReference type="Rhea" id="RHEA-COMP:9952"/>
        <dbReference type="Rhea" id="RHEA-COMP:9953"/>
        <dbReference type="ChEBI" id="CHEBI:15378"/>
        <dbReference type="ChEBI" id="CHEBI:57453"/>
        <dbReference type="ChEBI" id="CHEBI:78530"/>
        <dbReference type="ChEBI" id="CHEBI:78844"/>
        <dbReference type="ChEBI" id="CHEBI:195366"/>
        <dbReference type="EC" id="2.1.2.9"/>
    </reaction>
</comment>
<dbReference type="PROSITE" id="PS00373">
    <property type="entry name" value="GART"/>
    <property type="match status" value="1"/>
</dbReference>
<protein>
    <recommendedName>
        <fullName evidence="4 8">Methionyl-tRNA formyltransferase</fullName>
        <ecNumber evidence="3 8">2.1.2.9</ecNumber>
    </recommendedName>
</protein>
<evidence type="ECO:0000256" key="1">
    <source>
        <dbReference type="ARBA" id="ARBA00002606"/>
    </source>
</evidence>
<dbReference type="SUPFAM" id="SSF50486">
    <property type="entry name" value="FMT C-terminal domain-like"/>
    <property type="match status" value="1"/>
</dbReference>
<dbReference type="InterPro" id="IPR001555">
    <property type="entry name" value="GART_AS"/>
</dbReference>
<evidence type="ECO:0000256" key="8">
    <source>
        <dbReference type="HAMAP-Rule" id="MF_00182"/>
    </source>
</evidence>
<evidence type="ECO:0000313" key="11">
    <source>
        <dbReference type="EMBL" id="QNO19239.1"/>
    </source>
</evidence>
<dbReference type="HAMAP" id="MF_00182">
    <property type="entry name" value="Formyl_trans"/>
    <property type="match status" value="1"/>
</dbReference>
<dbReference type="CDD" id="cd08646">
    <property type="entry name" value="FMT_core_Met-tRNA-FMT_N"/>
    <property type="match status" value="1"/>
</dbReference>
<dbReference type="InterPro" id="IPR005793">
    <property type="entry name" value="Formyl_trans_C"/>
</dbReference>
<feature type="binding site" evidence="8">
    <location>
        <begin position="109"/>
        <end position="112"/>
    </location>
    <ligand>
        <name>(6S)-5,6,7,8-tetrahydrofolate</name>
        <dbReference type="ChEBI" id="CHEBI:57453"/>
    </ligand>
</feature>
<keyword evidence="12" id="KW-1185">Reference proteome</keyword>
<dbReference type="InterPro" id="IPR011034">
    <property type="entry name" value="Formyl_transferase-like_C_sf"/>
</dbReference>
<dbReference type="CDD" id="cd08704">
    <property type="entry name" value="Met_tRNA_FMT_C"/>
    <property type="match status" value="1"/>
</dbReference>
<dbReference type="InterPro" id="IPR044135">
    <property type="entry name" value="Met-tRNA-FMT_C"/>
</dbReference>
<keyword evidence="5 8" id="KW-0808">Transferase</keyword>
<evidence type="ECO:0000256" key="6">
    <source>
        <dbReference type="ARBA" id="ARBA00022917"/>
    </source>
</evidence>
<dbReference type="GO" id="GO:0004479">
    <property type="term" value="F:methionyl-tRNA formyltransferase activity"/>
    <property type="evidence" value="ECO:0007669"/>
    <property type="project" value="UniProtKB-UniRule"/>
</dbReference>
<evidence type="ECO:0000256" key="4">
    <source>
        <dbReference type="ARBA" id="ARBA00016014"/>
    </source>
</evidence>
<comment type="function">
    <text evidence="1 8">Attaches a formyl group to the free amino group of methionyl-tRNA(fMet). The formyl group appears to play a dual role in the initiator identity of N-formylmethionyl-tRNA by promoting its recognition by IF2 and preventing the misappropriation of this tRNA by the elongation apparatus.</text>
</comment>
<dbReference type="Proteomes" id="UP000516046">
    <property type="component" value="Chromosome"/>
</dbReference>
<dbReference type="AlphaFoldDB" id="A0A7G9WKM7"/>
<organism evidence="11 12">
    <name type="scientific">Caproicibacterium amylolyticum</name>
    <dbReference type="NCBI Taxonomy" id="2766537"/>
    <lineage>
        <taxon>Bacteria</taxon>
        <taxon>Bacillati</taxon>
        <taxon>Bacillota</taxon>
        <taxon>Clostridia</taxon>
        <taxon>Eubacteriales</taxon>
        <taxon>Oscillospiraceae</taxon>
        <taxon>Caproicibacterium</taxon>
    </lineage>
</organism>
<dbReference type="SUPFAM" id="SSF53328">
    <property type="entry name" value="Formyltransferase"/>
    <property type="match status" value="1"/>
</dbReference>